<dbReference type="InterPro" id="IPR032828">
    <property type="entry name" value="PolyA_RNA-bd"/>
</dbReference>
<dbReference type="NCBIfam" id="TIGR00277">
    <property type="entry name" value="HDIG"/>
    <property type="match status" value="1"/>
</dbReference>
<protein>
    <submittedName>
        <fullName evidence="12">Poly(A) polymerase</fullName>
        <ecNumber evidence="12">2.7.7.19</ecNumber>
    </submittedName>
</protein>
<dbReference type="InterPro" id="IPR050264">
    <property type="entry name" value="Bact_CCA-adding_enz_type3_sf"/>
</dbReference>
<comment type="similarity">
    <text evidence="8">Belongs to the tRNA nucleotidyltransferase/poly(A) polymerase family.</text>
</comment>
<gene>
    <name evidence="12" type="ORF">HDF16_001449</name>
</gene>
<keyword evidence="4 12" id="KW-0548">Nucleotidyltransferase</keyword>
<dbReference type="SUPFAM" id="SSF81301">
    <property type="entry name" value="Nucleotidyltransferase"/>
    <property type="match status" value="1"/>
</dbReference>
<dbReference type="GO" id="GO:0000166">
    <property type="term" value="F:nucleotide binding"/>
    <property type="evidence" value="ECO:0007669"/>
    <property type="project" value="UniProtKB-KW"/>
</dbReference>
<dbReference type="InterPro" id="IPR006675">
    <property type="entry name" value="HDIG_dom"/>
</dbReference>
<evidence type="ECO:0000256" key="4">
    <source>
        <dbReference type="ARBA" id="ARBA00022695"/>
    </source>
</evidence>
<keyword evidence="7" id="KW-0460">Magnesium</keyword>
<dbReference type="Pfam" id="PF01743">
    <property type="entry name" value="PolyA_pol"/>
    <property type="match status" value="1"/>
</dbReference>
<dbReference type="GO" id="GO:0008033">
    <property type="term" value="P:tRNA processing"/>
    <property type="evidence" value="ECO:0007669"/>
    <property type="project" value="UniProtKB-KW"/>
</dbReference>
<dbReference type="GO" id="GO:1990817">
    <property type="term" value="F:poly(A) RNA polymerase activity"/>
    <property type="evidence" value="ECO:0007669"/>
    <property type="project" value="UniProtKB-EC"/>
</dbReference>
<feature type="domain" description="Poly A polymerase head" evidence="9">
    <location>
        <begin position="31"/>
        <end position="164"/>
    </location>
</feature>
<dbReference type="CDD" id="cd00077">
    <property type="entry name" value="HDc"/>
    <property type="match status" value="1"/>
</dbReference>
<keyword evidence="5" id="KW-0479">Metal-binding</keyword>
<evidence type="ECO:0000256" key="8">
    <source>
        <dbReference type="RuleBase" id="RU003953"/>
    </source>
</evidence>
<proteinExistence type="inferred from homology"/>
<dbReference type="Pfam" id="PF12627">
    <property type="entry name" value="PolyA_pol_RNAbd"/>
    <property type="match status" value="1"/>
</dbReference>
<dbReference type="InterPro" id="IPR002646">
    <property type="entry name" value="PolA_pol_head_dom"/>
</dbReference>
<evidence type="ECO:0000259" key="9">
    <source>
        <dbReference type="Pfam" id="PF01743"/>
    </source>
</evidence>
<evidence type="ECO:0000256" key="3">
    <source>
        <dbReference type="ARBA" id="ARBA00022694"/>
    </source>
</evidence>
<evidence type="ECO:0000313" key="13">
    <source>
        <dbReference type="Proteomes" id="UP000540989"/>
    </source>
</evidence>
<comment type="caution">
    <text evidence="12">The sequence shown here is derived from an EMBL/GenBank/DDBJ whole genome shotgun (WGS) entry which is preliminary data.</text>
</comment>
<feature type="domain" description="HD" evidence="10">
    <location>
        <begin position="286"/>
        <end position="385"/>
    </location>
</feature>
<reference evidence="12 13" key="1">
    <citation type="submission" date="2020-08" db="EMBL/GenBank/DDBJ databases">
        <title>Genomic Encyclopedia of Type Strains, Phase IV (KMG-V): Genome sequencing to study the core and pangenomes of soil and plant-associated prokaryotes.</title>
        <authorList>
            <person name="Whitman W."/>
        </authorList>
    </citation>
    <scope>NUCLEOTIDE SEQUENCE [LARGE SCALE GENOMIC DNA]</scope>
    <source>
        <strain evidence="12 13">M8UP14</strain>
    </source>
</reference>
<dbReference type="PANTHER" id="PTHR46173">
    <property type="entry name" value="CCA TRNA NUCLEOTIDYLTRANSFERASE 1, MITOCHONDRIAL"/>
    <property type="match status" value="1"/>
</dbReference>
<dbReference type="Proteomes" id="UP000540989">
    <property type="component" value="Unassembled WGS sequence"/>
</dbReference>
<accession>A0A7W8E317</accession>
<dbReference type="PANTHER" id="PTHR46173:SF1">
    <property type="entry name" value="CCA TRNA NUCLEOTIDYLTRANSFERASE 1, MITOCHONDRIAL"/>
    <property type="match status" value="1"/>
</dbReference>
<evidence type="ECO:0000256" key="6">
    <source>
        <dbReference type="ARBA" id="ARBA00022741"/>
    </source>
</evidence>
<keyword evidence="6" id="KW-0547">Nucleotide-binding</keyword>
<evidence type="ECO:0000259" key="10">
    <source>
        <dbReference type="Pfam" id="PF01966"/>
    </source>
</evidence>
<keyword evidence="2 8" id="KW-0808">Transferase</keyword>
<dbReference type="EC" id="2.7.7.19" evidence="12"/>
<sequence>MAPDSKAFCSGPEYRAALSVSQAIRNAGHQAYFAGGCVRDLLLGLTPKDFDVATSATPDEVIALFPRTKSVGAHFGVVLVQTDTDENPTDIEVATFRNDGIYTDGRRPDAVRFSTDPKEDVVRRDFTINGMLLDPIAFDESSNLDASVLDFVGGRADLEAKIVRAIGDPATRFAEDKLRMLRAVRFAARLEFEIDPATMAAIRAQAASITKVSIERIAAELTMMLTEGHARRAFELLDESGLLGHVLSEATKLKGVEQPPQYHPEGDVWVHTMLLLEKLPAGVSPTLAWGALLHDIGKPATFTPPKPGVAGDRIRFNGHVEVGVRMAEVILHRLRFSNEDAEQIVALVKNHMRFGDILNMRQATLKRFLRMPKFEEHLELHRMDVLSSNGNLSLYEFAKQHFHEDPEESARPKPFVSGRDLIVAGYRPGVQFKEMLEFAEDAQLDGVVNTRAEALAILKERFGAPPQAFTTLTSA</sequence>
<dbReference type="GO" id="GO:0000049">
    <property type="term" value="F:tRNA binding"/>
    <property type="evidence" value="ECO:0007669"/>
    <property type="project" value="TreeGrafter"/>
</dbReference>
<dbReference type="Pfam" id="PF01966">
    <property type="entry name" value="HD"/>
    <property type="match status" value="1"/>
</dbReference>
<name>A0A7W8E317_9BACT</name>
<evidence type="ECO:0000256" key="2">
    <source>
        <dbReference type="ARBA" id="ARBA00022679"/>
    </source>
</evidence>
<dbReference type="InterPro" id="IPR003607">
    <property type="entry name" value="HD/PDEase_dom"/>
</dbReference>
<dbReference type="Gene3D" id="3.30.460.10">
    <property type="entry name" value="Beta Polymerase, domain 2"/>
    <property type="match status" value="1"/>
</dbReference>
<organism evidence="12 13">
    <name type="scientific">Granulicella aggregans</name>
    <dbReference type="NCBI Taxonomy" id="474949"/>
    <lineage>
        <taxon>Bacteria</taxon>
        <taxon>Pseudomonadati</taxon>
        <taxon>Acidobacteriota</taxon>
        <taxon>Terriglobia</taxon>
        <taxon>Terriglobales</taxon>
        <taxon>Acidobacteriaceae</taxon>
        <taxon>Granulicella</taxon>
    </lineage>
</organism>
<dbReference type="EMBL" id="JACHIP010000002">
    <property type="protein sequence ID" value="MBB5056764.1"/>
    <property type="molecule type" value="Genomic_DNA"/>
</dbReference>
<evidence type="ECO:0000256" key="5">
    <source>
        <dbReference type="ARBA" id="ARBA00022723"/>
    </source>
</evidence>
<keyword evidence="3" id="KW-0819">tRNA processing</keyword>
<dbReference type="Gene3D" id="1.10.3090.10">
    <property type="entry name" value="cca-adding enzyme, domain 2"/>
    <property type="match status" value="1"/>
</dbReference>
<keyword evidence="13" id="KW-1185">Reference proteome</keyword>
<dbReference type="RefSeq" id="WP_184214921.1">
    <property type="nucleotide sequence ID" value="NZ_JACHIP010000002.1"/>
</dbReference>
<keyword evidence="8" id="KW-0694">RNA-binding</keyword>
<dbReference type="CDD" id="cd05398">
    <property type="entry name" value="NT_ClassII-CCAase"/>
    <property type="match status" value="1"/>
</dbReference>
<evidence type="ECO:0000256" key="1">
    <source>
        <dbReference type="ARBA" id="ARBA00001946"/>
    </source>
</evidence>
<evidence type="ECO:0000259" key="11">
    <source>
        <dbReference type="Pfam" id="PF12627"/>
    </source>
</evidence>
<evidence type="ECO:0000313" key="12">
    <source>
        <dbReference type="EMBL" id="MBB5056764.1"/>
    </source>
</evidence>
<evidence type="ECO:0000256" key="7">
    <source>
        <dbReference type="ARBA" id="ARBA00022842"/>
    </source>
</evidence>
<feature type="domain" description="tRNA nucleotidyltransferase/poly(A) polymerase RNA and SrmB- binding" evidence="11">
    <location>
        <begin position="192"/>
        <end position="250"/>
    </location>
</feature>
<dbReference type="InterPro" id="IPR006674">
    <property type="entry name" value="HD_domain"/>
</dbReference>
<comment type="cofactor">
    <cofactor evidence="1">
        <name>Mg(2+)</name>
        <dbReference type="ChEBI" id="CHEBI:18420"/>
    </cofactor>
</comment>
<dbReference type="SUPFAM" id="SSF81891">
    <property type="entry name" value="Poly A polymerase C-terminal region-like"/>
    <property type="match status" value="1"/>
</dbReference>
<dbReference type="GO" id="GO:0046872">
    <property type="term" value="F:metal ion binding"/>
    <property type="evidence" value="ECO:0007669"/>
    <property type="project" value="UniProtKB-KW"/>
</dbReference>
<dbReference type="AlphaFoldDB" id="A0A7W8E317"/>
<dbReference type="InterPro" id="IPR043519">
    <property type="entry name" value="NT_sf"/>
</dbReference>